<sequence length="82" mass="9621">IGSVHNALLKKIQNSLKALADLVQKKRLWAAYQTKLQEGKNFLEVMKKDPVYDLFSDEMEKEKQDLRRLQAENEGNKRFNTK</sequence>
<evidence type="ECO:0000313" key="1">
    <source>
        <dbReference type="EMBL" id="CAG8693121.1"/>
    </source>
</evidence>
<organism evidence="1 2">
    <name type="scientific">Ambispora gerdemannii</name>
    <dbReference type="NCBI Taxonomy" id="144530"/>
    <lineage>
        <taxon>Eukaryota</taxon>
        <taxon>Fungi</taxon>
        <taxon>Fungi incertae sedis</taxon>
        <taxon>Mucoromycota</taxon>
        <taxon>Glomeromycotina</taxon>
        <taxon>Glomeromycetes</taxon>
        <taxon>Archaeosporales</taxon>
        <taxon>Ambisporaceae</taxon>
        <taxon>Ambispora</taxon>
    </lineage>
</organism>
<dbReference type="Proteomes" id="UP000789831">
    <property type="component" value="Unassembled WGS sequence"/>
</dbReference>
<dbReference type="AlphaFoldDB" id="A0A9N9EVR2"/>
<comment type="caution">
    <text evidence="1">The sequence shown here is derived from an EMBL/GenBank/DDBJ whole genome shotgun (WGS) entry which is preliminary data.</text>
</comment>
<gene>
    <name evidence="1" type="ORF">AGERDE_LOCUS13179</name>
</gene>
<proteinExistence type="predicted"/>
<feature type="non-terminal residue" evidence="1">
    <location>
        <position position="82"/>
    </location>
</feature>
<evidence type="ECO:0000313" key="2">
    <source>
        <dbReference type="Proteomes" id="UP000789831"/>
    </source>
</evidence>
<name>A0A9N9EVR2_9GLOM</name>
<protein>
    <submittedName>
        <fullName evidence="1">8788_t:CDS:1</fullName>
    </submittedName>
</protein>
<reference evidence="1" key="1">
    <citation type="submission" date="2021-06" db="EMBL/GenBank/DDBJ databases">
        <authorList>
            <person name="Kallberg Y."/>
            <person name="Tangrot J."/>
            <person name="Rosling A."/>
        </authorList>
    </citation>
    <scope>NUCLEOTIDE SEQUENCE</scope>
    <source>
        <strain evidence="1">MT106</strain>
    </source>
</reference>
<keyword evidence="2" id="KW-1185">Reference proteome</keyword>
<dbReference type="EMBL" id="CAJVPL010015320">
    <property type="protein sequence ID" value="CAG8693121.1"/>
    <property type="molecule type" value="Genomic_DNA"/>
</dbReference>
<feature type="non-terminal residue" evidence="1">
    <location>
        <position position="1"/>
    </location>
</feature>
<accession>A0A9N9EVR2</accession>